<accession>A0AAD5RIJ7</accession>
<feature type="region of interest" description="Disordered" evidence="1">
    <location>
        <begin position="42"/>
        <end position="87"/>
    </location>
</feature>
<evidence type="ECO:0000256" key="1">
    <source>
        <dbReference type="SAM" id="MobiDB-lite"/>
    </source>
</evidence>
<reference evidence="2" key="1">
    <citation type="submission" date="2022-07" db="EMBL/GenBank/DDBJ databases">
        <title>Draft genome sequence of Zalerion maritima ATCC 34329, a (micro)plastics degrading marine fungus.</title>
        <authorList>
            <person name="Paco A."/>
            <person name="Goncalves M.F.M."/>
            <person name="Rocha-Santos T.A.P."/>
            <person name="Alves A."/>
        </authorList>
    </citation>
    <scope>NUCLEOTIDE SEQUENCE</scope>
    <source>
        <strain evidence="2">ATCC 34329</strain>
    </source>
</reference>
<sequence length="87" mass="9762">MVWFPTRIGRNKLPVCADKRADMRKSLFKVCDAKKERGFEGLRSNRGKATPTVMEDGQAESGNVRGYDGYDECDCNGGDPATNDRWD</sequence>
<organism evidence="2 3">
    <name type="scientific">Zalerion maritima</name>
    <dbReference type="NCBI Taxonomy" id="339359"/>
    <lineage>
        <taxon>Eukaryota</taxon>
        <taxon>Fungi</taxon>
        <taxon>Dikarya</taxon>
        <taxon>Ascomycota</taxon>
        <taxon>Pezizomycotina</taxon>
        <taxon>Sordariomycetes</taxon>
        <taxon>Lulworthiomycetidae</taxon>
        <taxon>Lulworthiales</taxon>
        <taxon>Lulworthiaceae</taxon>
        <taxon>Zalerion</taxon>
    </lineage>
</organism>
<dbReference type="Proteomes" id="UP001201980">
    <property type="component" value="Unassembled WGS sequence"/>
</dbReference>
<evidence type="ECO:0000313" key="2">
    <source>
        <dbReference type="EMBL" id="KAJ2895245.1"/>
    </source>
</evidence>
<dbReference type="EMBL" id="JAKWBI020000416">
    <property type="protein sequence ID" value="KAJ2895245.1"/>
    <property type="molecule type" value="Genomic_DNA"/>
</dbReference>
<evidence type="ECO:0000313" key="3">
    <source>
        <dbReference type="Proteomes" id="UP001201980"/>
    </source>
</evidence>
<protein>
    <submittedName>
        <fullName evidence="2">Uncharacterized protein</fullName>
    </submittedName>
</protein>
<comment type="caution">
    <text evidence="2">The sequence shown here is derived from an EMBL/GenBank/DDBJ whole genome shotgun (WGS) entry which is preliminary data.</text>
</comment>
<dbReference type="AlphaFoldDB" id="A0AAD5RIJ7"/>
<proteinExistence type="predicted"/>
<gene>
    <name evidence="2" type="ORF">MKZ38_006745</name>
</gene>
<keyword evidence="3" id="KW-1185">Reference proteome</keyword>
<name>A0AAD5RIJ7_9PEZI</name>